<dbReference type="PRINTS" id="PR00080">
    <property type="entry name" value="SDRFAMILY"/>
</dbReference>
<dbReference type="PANTHER" id="PTHR42879">
    <property type="entry name" value="3-OXOACYL-(ACYL-CARRIER-PROTEIN) REDUCTASE"/>
    <property type="match status" value="1"/>
</dbReference>
<evidence type="ECO:0000256" key="5">
    <source>
        <dbReference type="RuleBase" id="RU000363"/>
    </source>
</evidence>
<comment type="caution">
    <text evidence="6">The sequence shown here is derived from an EMBL/GenBank/DDBJ whole genome shotgun (WGS) entry which is preliminary data.</text>
</comment>
<organism evidence="6">
    <name type="scientific">Menopon gallinae</name>
    <name type="common">poultry shaft louse</name>
    <dbReference type="NCBI Taxonomy" id="328185"/>
    <lineage>
        <taxon>Eukaryota</taxon>
        <taxon>Metazoa</taxon>
        <taxon>Ecdysozoa</taxon>
        <taxon>Arthropoda</taxon>
        <taxon>Hexapoda</taxon>
        <taxon>Insecta</taxon>
        <taxon>Pterygota</taxon>
        <taxon>Neoptera</taxon>
        <taxon>Paraneoptera</taxon>
        <taxon>Psocodea</taxon>
        <taxon>Troctomorpha</taxon>
        <taxon>Phthiraptera</taxon>
        <taxon>Amblycera</taxon>
        <taxon>Menoponidae</taxon>
        <taxon>Menopon</taxon>
    </lineage>
</organism>
<dbReference type="Pfam" id="PF00106">
    <property type="entry name" value="adh_short"/>
    <property type="match status" value="1"/>
</dbReference>
<sequence>MFNLQNKVAVVTGASGGIGDAIVRLFHKQGAIVVPVSRSKQYAEKLIDELKERIIAVEPQDITTENGCDLLIKEIVSKADRLDILVNNAGITKDNLTIRMKANDFEEVIKVNLLAPFLLSKLSLMAMMKNKWGRVINISSVVGVSGNPGQANYSSAKGGLITLTKTLAKEFASRNITVNSISPGFIQTKMTDVLTEEQKNSILSAVPL</sequence>
<evidence type="ECO:0000256" key="1">
    <source>
        <dbReference type="ARBA" id="ARBA00006484"/>
    </source>
</evidence>
<evidence type="ECO:0000256" key="3">
    <source>
        <dbReference type="ARBA" id="ARBA00023002"/>
    </source>
</evidence>
<proteinExistence type="inferred from homology"/>
<dbReference type="GO" id="GO:0004316">
    <property type="term" value="F:3-oxoacyl-[acyl-carrier-protein] reductase (NADPH) activity"/>
    <property type="evidence" value="ECO:0007669"/>
    <property type="project" value="UniProtKB-EC"/>
</dbReference>
<protein>
    <recommendedName>
        <fullName evidence="2">3-oxoacyl-[acyl-carrier-protein] reductase</fullName>
        <ecNumber evidence="2">1.1.1.100</ecNumber>
    </recommendedName>
</protein>
<comment type="catalytic activity">
    <reaction evidence="4">
        <text>a (3R)-hydroxyacyl-[ACP] + NADP(+) = a 3-oxoacyl-[ACP] + NADPH + H(+)</text>
        <dbReference type="Rhea" id="RHEA:17397"/>
        <dbReference type="Rhea" id="RHEA-COMP:9916"/>
        <dbReference type="Rhea" id="RHEA-COMP:9945"/>
        <dbReference type="ChEBI" id="CHEBI:15378"/>
        <dbReference type="ChEBI" id="CHEBI:57783"/>
        <dbReference type="ChEBI" id="CHEBI:58349"/>
        <dbReference type="ChEBI" id="CHEBI:78776"/>
        <dbReference type="ChEBI" id="CHEBI:78827"/>
        <dbReference type="EC" id="1.1.1.100"/>
    </reaction>
</comment>
<gene>
    <name evidence="6" type="ORF">PYX00_011100</name>
</gene>
<dbReference type="PROSITE" id="PS00061">
    <property type="entry name" value="ADH_SHORT"/>
    <property type="match status" value="1"/>
</dbReference>
<dbReference type="EC" id="1.1.1.100" evidence="2"/>
<dbReference type="InterPro" id="IPR036291">
    <property type="entry name" value="NAD(P)-bd_dom_sf"/>
</dbReference>
<name>A0AAW2H5Y8_9NEOP</name>
<comment type="similarity">
    <text evidence="1 5">Belongs to the short-chain dehydrogenases/reductases (SDR) family.</text>
</comment>
<dbReference type="AlphaFoldDB" id="A0AAW2H5Y8"/>
<dbReference type="Gene3D" id="3.40.50.720">
    <property type="entry name" value="NAD(P)-binding Rossmann-like Domain"/>
    <property type="match status" value="1"/>
</dbReference>
<dbReference type="GO" id="GO:0032787">
    <property type="term" value="P:monocarboxylic acid metabolic process"/>
    <property type="evidence" value="ECO:0007669"/>
    <property type="project" value="UniProtKB-ARBA"/>
</dbReference>
<dbReference type="FunFam" id="3.40.50.720:FF:000173">
    <property type="entry name" value="3-oxoacyl-[acyl-carrier protein] reductase"/>
    <property type="match status" value="1"/>
</dbReference>
<evidence type="ECO:0000256" key="4">
    <source>
        <dbReference type="ARBA" id="ARBA00048508"/>
    </source>
</evidence>
<dbReference type="EMBL" id="JARGDH010000093">
    <property type="protein sequence ID" value="KAL0263801.1"/>
    <property type="molecule type" value="Genomic_DNA"/>
</dbReference>
<accession>A0AAW2H5Y8</accession>
<dbReference type="InterPro" id="IPR050259">
    <property type="entry name" value="SDR"/>
</dbReference>
<dbReference type="InterPro" id="IPR002347">
    <property type="entry name" value="SDR_fam"/>
</dbReference>
<evidence type="ECO:0000256" key="2">
    <source>
        <dbReference type="ARBA" id="ARBA00012948"/>
    </source>
</evidence>
<keyword evidence="3" id="KW-0560">Oxidoreductase</keyword>
<dbReference type="InterPro" id="IPR020904">
    <property type="entry name" value="Sc_DH/Rdtase_CS"/>
</dbReference>
<dbReference type="PANTHER" id="PTHR42879:SF2">
    <property type="entry name" value="3-OXOACYL-[ACYL-CARRIER-PROTEIN] REDUCTASE FABG"/>
    <property type="match status" value="1"/>
</dbReference>
<reference evidence="6" key="1">
    <citation type="journal article" date="2024" name="Gigascience">
        <title>Chromosome-level genome of the poultry shaft louse Menopon gallinae provides insight into the host-switching and adaptive evolution of parasitic lice.</title>
        <authorList>
            <person name="Xu Y."/>
            <person name="Ma L."/>
            <person name="Liu S."/>
            <person name="Liang Y."/>
            <person name="Liu Q."/>
            <person name="He Z."/>
            <person name="Tian L."/>
            <person name="Duan Y."/>
            <person name="Cai W."/>
            <person name="Li H."/>
            <person name="Song F."/>
        </authorList>
    </citation>
    <scope>NUCLEOTIDE SEQUENCE</scope>
    <source>
        <strain evidence="6">Cailab_2023a</strain>
    </source>
</reference>
<evidence type="ECO:0000313" key="6">
    <source>
        <dbReference type="EMBL" id="KAL0263801.1"/>
    </source>
</evidence>
<dbReference type="SUPFAM" id="SSF51735">
    <property type="entry name" value="NAD(P)-binding Rossmann-fold domains"/>
    <property type="match status" value="1"/>
</dbReference>
<dbReference type="PRINTS" id="PR00081">
    <property type="entry name" value="GDHRDH"/>
</dbReference>